<dbReference type="PRINTS" id="PR00344">
    <property type="entry name" value="BCTRLSENSOR"/>
</dbReference>
<feature type="transmembrane region" description="Helical" evidence="10">
    <location>
        <begin position="308"/>
        <end position="328"/>
    </location>
</feature>
<feature type="transmembrane region" description="Helical" evidence="10">
    <location>
        <begin position="335"/>
        <end position="361"/>
    </location>
</feature>
<evidence type="ECO:0000256" key="11">
    <source>
        <dbReference type="SAM" id="SignalP"/>
    </source>
</evidence>
<dbReference type="InterPro" id="IPR036890">
    <property type="entry name" value="HATPase_C_sf"/>
</dbReference>
<dbReference type="Pfam" id="PF00512">
    <property type="entry name" value="HisKA"/>
    <property type="match status" value="1"/>
</dbReference>
<name>A0A494XF88_9BACL</name>
<dbReference type="SUPFAM" id="SSF55874">
    <property type="entry name" value="ATPase domain of HSP90 chaperone/DNA topoisomerase II/histidine kinase"/>
    <property type="match status" value="1"/>
</dbReference>
<keyword evidence="6" id="KW-0547">Nucleotide-binding</keyword>
<evidence type="ECO:0000256" key="6">
    <source>
        <dbReference type="ARBA" id="ARBA00022741"/>
    </source>
</evidence>
<accession>A0A494XF88</accession>
<dbReference type="SUPFAM" id="SSF47384">
    <property type="entry name" value="Homodimeric domain of signal transducing histidine kinase"/>
    <property type="match status" value="1"/>
</dbReference>
<keyword evidence="11" id="KW-0732">Signal</keyword>
<feature type="transmembrane region" description="Helical" evidence="10">
    <location>
        <begin position="175"/>
        <end position="197"/>
    </location>
</feature>
<organism evidence="13 14">
    <name type="scientific">Cohnella endophytica</name>
    <dbReference type="NCBI Taxonomy" id="2419778"/>
    <lineage>
        <taxon>Bacteria</taxon>
        <taxon>Bacillati</taxon>
        <taxon>Bacillota</taxon>
        <taxon>Bacilli</taxon>
        <taxon>Bacillales</taxon>
        <taxon>Paenibacillaceae</taxon>
        <taxon>Cohnella</taxon>
    </lineage>
</organism>
<keyword evidence="14" id="KW-1185">Reference proteome</keyword>
<keyword evidence="9" id="KW-0902">Two-component regulatory system</keyword>
<evidence type="ECO:0000256" key="1">
    <source>
        <dbReference type="ARBA" id="ARBA00000085"/>
    </source>
</evidence>
<keyword evidence="10" id="KW-0472">Membrane</keyword>
<dbReference type="InterPro" id="IPR036097">
    <property type="entry name" value="HisK_dim/P_sf"/>
</dbReference>
<comment type="caution">
    <text evidence="13">The sequence shown here is derived from an EMBL/GenBank/DDBJ whole genome shotgun (WGS) entry which is preliminary data.</text>
</comment>
<evidence type="ECO:0000256" key="9">
    <source>
        <dbReference type="ARBA" id="ARBA00023012"/>
    </source>
</evidence>
<protein>
    <recommendedName>
        <fullName evidence="3">histidine kinase</fullName>
        <ecNumber evidence="3">2.7.13.3</ecNumber>
    </recommendedName>
</protein>
<keyword evidence="10" id="KW-1133">Transmembrane helix</keyword>
<evidence type="ECO:0000259" key="12">
    <source>
        <dbReference type="PROSITE" id="PS50109"/>
    </source>
</evidence>
<dbReference type="PANTHER" id="PTHR43711">
    <property type="entry name" value="TWO-COMPONENT HISTIDINE KINASE"/>
    <property type="match status" value="1"/>
</dbReference>
<dbReference type="PROSITE" id="PS50109">
    <property type="entry name" value="HIS_KIN"/>
    <property type="match status" value="1"/>
</dbReference>
<dbReference type="GO" id="GO:0005886">
    <property type="term" value="C:plasma membrane"/>
    <property type="evidence" value="ECO:0007669"/>
    <property type="project" value="UniProtKB-SubCell"/>
</dbReference>
<evidence type="ECO:0000256" key="5">
    <source>
        <dbReference type="ARBA" id="ARBA00022679"/>
    </source>
</evidence>
<dbReference type="FunFam" id="3.30.565.10:FF:000006">
    <property type="entry name" value="Sensor histidine kinase WalK"/>
    <property type="match status" value="1"/>
</dbReference>
<dbReference type="Pfam" id="PF07695">
    <property type="entry name" value="7TMR-DISM_7TM"/>
    <property type="match status" value="1"/>
</dbReference>
<dbReference type="Gene3D" id="3.30.565.10">
    <property type="entry name" value="Histidine kinase-like ATPase, C-terminal domain"/>
    <property type="match status" value="1"/>
</dbReference>
<keyword evidence="5" id="KW-0808">Transferase</keyword>
<dbReference type="Gene3D" id="1.10.287.130">
    <property type="match status" value="1"/>
</dbReference>
<comment type="subcellular location">
    <subcellularLocation>
        <location evidence="2">Cell membrane</location>
        <topology evidence="2">Multi-pass membrane protein</topology>
    </subcellularLocation>
</comment>
<feature type="signal peptide" evidence="11">
    <location>
        <begin position="1"/>
        <end position="24"/>
    </location>
</feature>
<dbReference type="Pfam" id="PF07696">
    <property type="entry name" value="7TMR-DISMED2"/>
    <property type="match status" value="1"/>
</dbReference>
<dbReference type="InterPro" id="IPR050736">
    <property type="entry name" value="Sensor_HK_Regulatory"/>
</dbReference>
<dbReference type="InterPro" id="IPR011623">
    <property type="entry name" value="7TMR_DISM_rcpt_extracell_dom1"/>
</dbReference>
<gene>
    <name evidence="13" type="ORF">D7Z26_24645</name>
</gene>
<dbReference type="CDD" id="cd00082">
    <property type="entry name" value="HisKA"/>
    <property type="match status" value="1"/>
</dbReference>
<dbReference type="SMART" id="SM00387">
    <property type="entry name" value="HATPase_c"/>
    <property type="match status" value="1"/>
</dbReference>
<dbReference type="CDD" id="cd00075">
    <property type="entry name" value="HATPase"/>
    <property type="match status" value="1"/>
</dbReference>
<feature type="transmembrane region" description="Helical" evidence="10">
    <location>
        <begin position="373"/>
        <end position="390"/>
    </location>
</feature>
<proteinExistence type="predicted"/>
<dbReference type="GO" id="GO:0005524">
    <property type="term" value="F:ATP binding"/>
    <property type="evidence" value="ECO:0007669"/>
    <property type="project" value="UniProtKB-KW"/>
</dbReference>
<dbReference type="Gene3D" id="2.60.40.2380">
    <property type="match status" value="1"/>
</dbReference>
<feature type="transmembrane region" description="Helical" evidence="10">
    <location>
        <begin position="253"/>
        <end position="271"/>
    </location>
</feature>
<dbReference type="EMBL" id="RBZM01000013">
    <property type="protein sequence ID" value="RKP46273.1"/>
    <property type="molecule type" value="Genomic_DNA"/>
</dbReference>
<evidence type="ECO:0000256" key="4">
    <source>
        <dbReference type="ARBA" id="ARBA00022553"/>
    </source>
</evidence>
<sequence>MRILSLMILISICCALGFSPAVSAAGTTGRAELSIADNEGSYLINAQMEILEDAQRQWSIEDLQSPALQQLFQPARGKSSFGYSLSAYWVRFTLKNDSSNEKWELTVINSLMDKIDMYPSEPLITEHRLYPSYEITLPQGHETTIYMRFETYGSMIIPLRLAAQSTVYNKMSNELLFYGIYYGMMLVIAMFLIVLYLYTRNRAYFYYMLNVVIFCIVMLIWNGFTLPMFGTSRLTGQGLGEGIWHSPSAVYDFFYILGRWSGSLFLAKILFPRSNSPTAMWICRFLNVTCPILCLGILFLYPLGLAQYVFWFKYVSLLLSVVIVVLCARKGDRIAFYLAIPKIPVVLVAIVPKALLLYGLLPNNVFTRFASQFGLLGDFVFIAILMYALMNQMRKKEENAQQELVQTLSDWNVNLKRTVEERTESLKRSNDELMVSETFRSQMLQNISHDVRSPLSYVQSGIEALIQKFETRPEHHERILRNVHDKVLDINRFIDDFLALSHSEVASGSEDLRMVIFYDWFEGIGKELAADIEYTGRRCTLAISPFAADADVWMEPYLIKRVLSNLVDNACKFTPPDGTITLQASLESNSVCIMVGDTGYGIGAEQATHIFRRHYKEGNAQGSGLGLAIAKEIVERHGGEIWVESEKGKGSRFYFTLPVVGEGK</sequence>
<evidence type="ECO:0000313" key="14">
    <source>
        <dbReference type="Proteomes" id="UP000282076"/>
    </source>
</evidence>
<evidence type="ECO:0000256" key="8">
    <source>
        <dbReference type="ARBA" id="ARBA00022840"/>
    </source>
</evidence>
<dbReference type="GO" id="GO:0000155">
    <property type="term" value="F:phosphorelay sensor kinase activity"/>
    <property type="evidence" value="ECO:0007669"/>
    <property type="project" value="InterPro"/>
</dbReference>
<keyword evidence="7" id="KW-0418">Kinase</keyword>
<dbReference type="InterPro" id="IPR011622">
    <property type="entry name" value="7TMR_DISM_rcpt_extracell_dom2"/>
</dbReference>
<evidence type="ECO:0000313" key="13">
    <source>
        <dbReference type="EMBL" id="RKP46273.1"/>
    </source>
</evidence>
<dbReference type="EC" id="2.7.13.3" evidence="3"/>
<reference evidence="13 14" key="1">
    <citation type="submission" date="2018-10" db="EMBL/GenBank/DDBJ databases">
        <title>Cohnella sp. M2MS4P-1, whole genome shotgun sequence.</title>
        <authorList>
            <person name="Tuo L."/>
        </authorList>
    </citation>
    <scope>NUCLEOTIDE SEQUENCE [LARGE SCALE GENOMIC DNA]</scope>
    <source>
        <strain evidence="13 14">M2MS4P-1</strain>
    </source>
</reference>
<evidence type="ECO:0000256" key="7">
    <source>
        <dbReference type="ARBA" id="ARBA00022777"/>
    </source>
</evidence>
<keyword evidence="10" id="KW-0812">Transmembrane</keyword>
<evidence type="ECO:0000256" key="3">
    <source>
        <dbReference type="ARBA" id="ARBA00012438"/>
    </source>
</evidence>
<dbReference type="InterPro" id="IPR004358">
    <property type="entry name" value="Sig_transdc_His_kin-like_C"/>
</dbReference>
<dbReference type="InterPro" id="IPR005467">
    <property type="entry name" value="His_kinase_dom"/>
</dbReference>
<feature type="transmembrane region" description="Helical" evidence="10">
    <location>
        <begin position="204"/>
        <end position="224"/>
    </location>
</feature>
<evidence type="ECO:0000256" key="2">
    <source>
        <dbReference type="ARBA" id="ARBA00004651"/>
    </source>
</evidence>
<dbReference type="SMART" id="SM00388">
    <property type="entry name" value="HisKA"/>
    <property type="match status" value="1"/>
</dbReference>
<dbReference type="InterPro" id="IPR003661">
    <property type="entry name" value="HisK_dim/P_dom"/>
</dbReference>
<feature type="chain" id="PRO_5019720815" description="histidine kinase" evidence="11">
    <location>
        <begin position="25"/>
        <end position="664"/>
    </location>
</feature>
<keyword evidence="8" id="KW-0067">ATP-binding</keyword>
<dbReference type="AlphaFoldDB" id="A0A494XF88"/>
<dbReference type="PANTHER" id="PTHR43711:SF1">
    <property type="entry name" value="HISTIDINE KINASE 1"/>
    <property type="match status" value="1"/>
</dbReference>
<evidence type="ECO:0000256" key="10">
    <source>
        <dbReference type="SAM" id="Phobius"/>
    </source>
</evidence>
<feature type="domain" description="Histidine kinase" evidence="12">
    <location>
        <begin position="446"/>
        <end position="661"/>
    </location>
</feature>
<feature type="transmembrane region" description="Helical" evidence="10">
    <location>
        <begin position="283"/>
        <end position="302"/>
    </location>
</feature>
<dbReference type="Pfam" id="PF02518">
    <property type="entry name" value="HATPase_c"/>
    <property type="match status" value="1"/>
</dbReference>
<dbReference type="Proteomes" id="UP000282076">
    <property type="component" value="Unassembled WGS sequence"/>
</dbReference>
<dbReference type="InterPro" id="IPR003594">
    <property type="entry name" value="HATPase_dom"/>
</dbReference>
<comment type="catalytic activity">
    <reaction evidence="1">
        <text>ATP + protein L-histidine = ADP + protein N-phospho-L-histidine.</text>
        <dbReference type="EC" id="2.7.13.3"/>
    </reaction>
</comment>
<keyword evidence="4" id="KW-0597">Phosphoprotein</keyword>